<feature type="region of interest" description="Disordered" evidence="1">
    <location>
        <begin position="52"/>
        <end position="89"/>
    </location>
</feature>
<organism evidence="2 3">
    <name type="scientific">Coccidioides posadasii RMSCC 3488</name>
    <dbReference type="NCBI Taxonomy" id="454284"/>
    <lineage>
        <taxon>Eukaryota</taxon>
        <taxon>Fungi</taxon>
        <taxon>Dikarya</taxon>
        <taxon>Ascomycota</taxon>
        <taxon>Pezizomycotina</taxon>
        <taxon>Eurotiomycetes</taxon>
        <taxon>Eurotiomycetidae</taxon>
        <taxon>Onygenales</taxon>
        <taxon>Onygenaceae</taxon>
        <taxon>Coccidioides</taxon>
    </lineage>
</organism>
<accession>A0A0J6F8P9</accession>
<gene>
    <name evidence="2" type="ORF">CPAG_02911</name>
</gene>
<protein>
    <submittedName>
        <fullName evidence="2">Uncharacterized protein</fullName>
    </submittedName>
</protein>
<evidence type="ECO:0000313" key="3">
    <source>
        <dbReference type="Proteomes" id="UP000054567"/>
    </source>
</evidence>
<sequence>MVHASSKRGRERRGSAFFAVRSSYNSSPGPSHILEFRPSMFWHFRRGKHETPTGGIAGLLSHRQRVRGRETPGGRPVAQSPPSPSQGPLCKYSVRRSLMHGRVILAWDTGQGTTGGCVNAAARSDAMCVRSRSVIALQYSDQQFR</sequence>
<reference evidence="2 3" key="1">
    <citation type="submission" date="2007-06" db="EMBL/GenBank/DDBJ databases">
        <title>The Genome Sequence of Coccidioides posadasii RMSCC_3488.</title>
        <authorList>
            <consortium name="Coccidioides Genome Resources Consortium"/>
            <consortium name="The Broad Institute Genome Sequencing Platform"/>
            <person name="Henn M.R."/>
            <person name="Sykes S."/>
            <person name="Young S."/>
            <person name="Jaffe D."/>
            <person name="Berlin A."/>
            <person name="Alvarez P."/>
            <person name="Butler J."/>
            <person name="Gnerre S."/>
            <person name="Grabherr M."/>
            <person name="Mauceli E."/>
            <person name="Brockman W."/>
            <person name="Kodira C."/>
            <person name="Alvarado L."/>
            <person name="Zeng Q."/>
            <person name="Crawford M."/>
            <person name="Antoine C."/>
            <person name="Devon K."/>
            <person name="Galgiani J."/>
            <person name="Orsborn K."/>
            <person name="Lewis M.L."/>
            <person name="Nusbaum C."/>
            <person name="Galagan J."/>
            <person name="Birren B."/>
        </authorList>
    </citation>
    <scope>NUCLEOTIDE SEQUENCE [LARGE SCALE GENOMIC DNA]</scope>
    <source>
        <strain evidence="2 3">RMSCC 3488</strain>
    </source>
</reference>
<dbReference type="AlphaFoldDB" id="A0A0J6F8P9"/>
<evidence type="ECO:0000256" key="1">
    <source>
        <dbReference type="SAM" id="MobiDB-lite"/>
    </source>
</evidence>
<proteinExistence type="predicted"/>
<dbReference type="VEuPathDB" id="FungiDB:CPAG_02911"/>
<dbReference type="Proteomes" id="UP000054567">
    <property type="component" value="Unassembled WGS sequence"/>
</dbReference>
<name>A0A0J6F8P9_COCPO</name>
<dbReference type="EMBL" id="DS268110">
    <property type="protein sequence ID" value="KMM66573.1"/>
    <property type="molecule type" value="Genomic_DNA"/>
</dbReference>
<reference evidence="3" key="2">
    <citation type="journal article" date="2009" name="Genome Res.">
        <title>Comparative genomic analyses of the human fungal pathogens Coccidioides and their relatives.</title>
        <authorList>
            <person name="Sharpton T.J."/>
            <person name="Stajich J.E."/>
            <person name="Rounsley S.D."/>
            <person name="Gardner M.J."/>
            <person name="Wortman J.R."/>
            <person name="Jordar V.S."/>
            <person name="Maiti R."/>
            <person name="Kodira C.D."/>
            <person name="Neafsey D.E."/>
            <person name="Zeng Q."/>
            <person name="Hung C.-Y."/>
            <person name="McMahan C."/>
            <person name="Muszewska A."/>
            <person name="Grynberg M."/>
            <person name="Mandel M.A."/>
            <person name="Kellner E.M."/>
            <person name="Barker B.M."/>
            <person name="Galgiani J.N."/>
            <person name="Orbach M.J."/>
            <person name="Kirkland T.N."/>
            <person name="Cole G.T."/>
            <person name="Henn M.R."/>
            <person name="Birren B.W."/>
            <person name="Taylor J.W."/>
        </authorList>
    </citation>
    <scope>NUCLEOTIDE SEQUENCE [LARGE SCALE GENOMIC DNA]</scope>
    <source>
        <strain evidence="3">RMSCC 3488</strain>
    </source>
</reference>
<reference evidence="3" key="3">
    <citation type="journal article" date="2010" name="Genome Res.">
        <title>Population genomic sequencing of Coccidioides fungi reveals recent hybridization and transposon control.</title>
        <authorList>
            <person name="Neafsey D.E."/>
            <person name="Barker B.M."/>
            <person name="Sharpton T.J."/>
            <person name="Stajich J.E."/>
            <person name="Park D.J."/>
            <person name="Whiston E."/>
            <person name="Hung C.-Y."/>
            <person name="McMahan C."/>
            <person name="White J."/>
            <person name="Sykes S."/>
            <person name="Heiman D."/>
            <person name="Young S."/>
            <person name="Zeng Q."/>
            <person name="Abouelleil A."/>
            <person name="Aftuck L."/>
            <person name="Bessette D."/>
            <person name="Brown A."/>
            <person name="FitzGerald M."/>
            <person name="Lui A."/>
            <person name="Macdonald J.P."/>
            <person name="Priest M."/>
            <person name="Orbach M.J."/>
            <person name="Galgiani J.N."/>
            <person name="Kirkland T.N."/>
            <person name="Cole G.T."/>
            <person name="Birren B.W."/>
            <person name="Henn M.R."/>
            <person name="Taylor J.W."/>
            <person name="Rounsley S.D."/>
        </authorList>
    </citation>
    <scope>NUCLEOTIDE SEQUENCE [LARGE SCALE GENOMIC DNA]</scope>
    <source>
        <strain evidence="3">RMSCC 3488</strain>
    </source>
</reference>
<evidence type="ECO:0000313" key="2">
    <source>
        <dbReference type="EMBL" id="KMM66573.1"/>
    </source>
</evidence>